<evidence type="ECO:0000256" key="6">
    <source>
        <dbReference type="ARBA" id="ARBA00023242"/>
    </source>
</evidence>
<feature type="domain" description="C2H2-type" evidence="9">
    <location>
        <begin position="458"/>
        <end position="485"/>
    </location>
</feature>
<keyword evidence="3" id="KW-0677">Repeat</keyword>
<dbReference type="PANTHER" id="PTHR24409">
    <property type="entry name" value="ZINC FINGER PROTEIN 142"/>
    <property type="match status" value="1"/>
</dbReference>
<evidence type="ECO:0000256" key="4">
    <source>
        <dbReference type="ARBA" id="ARBA00022771"/>
    </source>
</evidence>
<feature type="compositionally biased region" description="Low complexity" evidence="8">
    <location>
        <begin position="241"/>
        <end position="275"/>
    </location>
</feature>
<keyword evidence="11" id="KW-1185">Reference proteome</keyword>
<dbReference type="PROSITE" id="PS50157">
    <property type="entry name" value="ZINC_FINGER_C2H2_2"/>
    <property type="match status" value="5"/>
</dbReference>
<evidence type="ECO:0000259" key="9">
    <source>
        <dbReference type="PROSITE" id="PS50157"/>
    </source>
</evidence>
<feature type="domain" description="C2H2-type" evidence="9">
    <location>
        <begin position="668"/>
        <end position="696"/>
    </location>
</feature>
<protein>
    <recommendedName>
        <fullName evidence="9">C2H2-type domain-containing protein</fullName>
    </recommendedName>
</protein>
<feature type="region of interest" description="Disordered" evidence="8">
    <location>
        <begin position="377"/>
        <end position="402"/>
    </location>
</feature>
<dbReference type="InterPro" id="IPR013087">
    <property type="entry name" value="Znf_C2H2_type"/>
</dbReference>
<feature type="region of interest" description="Disordered" evidence="8">
    <location>
        <begin position="570"/>
        <end position="606"/>
    </location>
</feature>
<comment type="subcellular location">
    <subcellularLocation>
        <location evidence="1">Nucleus</location>
    </subcellularLocation>
</comment>
<keyword evidence="4 7" id="KW-0863">Zinc-finger</keyword>
<dbReference type="SMART" id="SM00355">
    <property type="entry name" value="ZnF_C2H2"/>
    <property type="match status" value="6"/>
</dbReference>
<dbReference type="OrthoDB" id="3437960at2759"/>
<feature type="compositionally biased region" description="Polar residues" evidence="8">
    <location>
        <begin position="390"/>
        <end position="400"/>
    </location>
</feature>
<dbReference type="FunFam" id="3.30.160.60:FF:002343">
    <property type="entry name" value="Zinc finger protein 33A"/>
    <property type="match status" value="1"/>
</dbReference>
<feature type="domain" description="C2H2-type" evidence="9">
    <location>
        <begin position="697"/>
        <end position="720"/>
    </location>
</feature>
<feature type="compositionally biased region" description="Polar residues" evidence="8">
    <location>
        <begin position="132"/>
        <end position="147"/>
    </location>
</feature>
<evidence type="ECO:0000256" key="1">
    <source>
        <dbReference type="ARBA" id="ARBA00004123"/>
    </source>
</evidence>
<feature type="domain" description="C2H2-type" evidence="9">
    <location>
        <begin position="486"/>
        <end position="513"/>
    </location>
</feature>
<dbReference type="GO" id="GO:0005634">
    <property type="term" value="C:nucleus"/>
    <property type="evidence" value="ECO:0007669"/>
    <property type="project" value="UniProtKB-SubCell"/>
</dbReference>
<reference evidence="10" key="1">
    <citation type="submission" date="2018-11" db="EMBL/GenBank/DDBJ databases">
        <authorList>
            <consortium name="Pathogen Informatics"/>
        </authorList>
    </citation>
    <scope>NUCLEOTIDE SEQUENCE</scope>
</reference>
<organism evidence="10 11">
    <name type="scientific">Protopolystoma xenopodis</name>
    <dbReference type="NCBI Taxonomy" id="117903"/>
    <lineage>
        <taxon>Eukaryota</taxon>
        <taxon>Metazoa</taxon>
        <taxon>Spiralia</taxon>
        <taxon>Lophotrochozoa</taxon>
        <taxon>Platyhelminthes</taxon>
        <taxon>Monogenea</taxon>
        <taxon>Polyopisthocotylea</taxon>
        <taxon>Polystomatidea</taxon>
        <taxon>Polystomatidae</taxon>
        <taxon>Protopolystoma</taxon>
    </lineage>
</organism>
<feature type="region of interest" description="Disordered" evidence="8">
    <location>
        <begin position="237"/>
        <end position="275"/>
    </location>
</feature>
<evidence type="ECO:0000313" key="10">
    <source>
        <dbReference type="EMBL" id="VEL37383.1"/>
    </source>
</evidence>
<gene>
    <name evidence="10" type="ORF">PXEA_LOCUS30823</name>
</gene>
<feature type="region of interest" description="Disordered" evidence="8">
    <location>
        <begin position="1"/>
        <end position="152"/>
    </location>
</feature>
<dbReference type="SUPFAM" id="SSF57667">
    <property type="entry name" value="beta-beta-alpha zinc fingers"/>
    <property type="match status" value="3"/>
</dbReference>
<dbReference type="PROSITE" id="PS00028">
    <property type="entry name" value="ZINC_FINGER_C2H2_1"/>
    <property type="match status" value="5"/>
</dbReference>
<feature type="compositionally biased region" description="Polar residues" evidence="8">
    <location>
        <begin position="28"/>
        <end position="42"/>
    </location>
</feature>
<comment type="caution">
    <text evidence="10">The sequence shown here is derived from an EMBL/GenBank/DDBJ whole genome shotgun (WGS) entry which is preliminary data.</text>
</comment>
<dbReference type="PANTHER" id="PTHR24409:SF295">
    <property type="entry name" value="AZ2-RELATED"/>
    <property type="match status" value="1"/>
</dbReference>
<evidence type="ECO:0000256" key="2">
    <source>
        <dbReference type="ARBA" id="ARBA00022723"/>
    </source>
</evidence>
<dbReference type="GO" id="GO:0008270">
    <property type="term" value="F:zinc ion binding"/>
    <property type="evidence" value="ECO:0007669"/>
    <property type="project" value="UniProtKB-KW"/>
</dbReference>
<accession>A0A3S5B934</accession>
<dbReference type="AlphaFoldDB" id="A0A3S5B934"/>
<evidence type="ECO:0000256" key="8">
    <source>
        <dbReference type="SAM" id="MobiDB-lite"/>
    </source>
</evidence>
<dbReference type="FunFam" id="3.30.160.60:FF:000710">
    <property type="entry name" value="Zinc finger protein 768"/>
    <property type="match status" value="1"/>
</dbReference>
<dbReference type="Proteomes" id="UP000784294">
    <property type="component" value="Unassembled WGS sequence"/>
</dbReference>
<evidence type="ECO:0000313" key="11">
    <source>
        <dbReference type="Proteomes" id="UP000784294"/>
    </source>
</evidence>
<dbReference type="Pfam" id="PF00096">
    <property type="entry name" value="zf-C2H2"/>
    <property type="match status" value="3"/>
</dbReference>
<dbReference type="GO" id="GO:0000981">
    <property type="term" value="F:DNA-binding transcription factor activity, RNA polymerase II-specific"/>
    <property type="evidence" value="ECO:0007669"/>
    <property type="project" value="TreeGrafter"/>
</dbReference>
<keyword evidence="5" id="KW-0862">Zinc</keyword>
<evidence type="ECO:0000256" key="5">
    <source>
        <dbReference type="ARBA" id="ARBA00022833"/>
    </source>
</evidence>
<dbReference type="Gene3D" id="3.30.160.60">
    <property type="entry name" value="Classic Zinc Finger"/>
    <property type="match status" value="4"/>
</dbReference>
<dbReference type="EMBL" id="CAAALY010254803">
    <property type="protein sequence ID" value="VEL37383.1"/>
    <property type="molecule type" value="Genomic_DNA"/>
</dbReference>
<evidence type="ECO:0000256" key="7">
    <source>
        <dbReference type="PROSITE-ProRule" id="PRU00042"/>
    </source>
</evidence>
<dbReference type="InterPro" id="IPR036236">
    <property type="entry name" value="Znf_C2H2_sf"/>
</dbReference>
<keyword evidence="2" id="KW-0479">Metal-binding</keyword>
<evidence type="ECO:0000256" key="3">
    <source>
        <dbReference type="ARBA" id="ARBA00022737"/>
    </source>
</evidence>
<dbReference type="FunFam" id="3.30.160.60:FF:000145">
    <property type="entry name" value="Zinc finger protein 574"/>
    <property type="match status" value="1"/>
</dbReference>
<sequence length="754" mass="80624">MPRSKGLPKHFVCPGSSEASEQDDSTDCETSIDCSQPDQLDQLNEKMDQPDRSTMQSLKRPKHAIQTDEPECNGFKNSSSSPLQPRLLRPSKLPPNRYSAVQHRPPISHPNPIKSTGFKSTERNRPLPSPQNPSNLVGTNMPQTNASNNGWGGFNPGFPASFLSGLDFSSMSPMQVAAVLTQAAAMATAAALAASGSAPPPINPWPICPQPFLPPIPPTNPCFLIAPLGLSRPLLDLSTPPGSGVSAATTTSTPTPGGPATPRIGQSHASSSAFSSLPSTSSAVLSVSGRSSPSPLSQVNSPAYIRLPPVTIPVTPSIRGPIASTSSCSTPIHGIPKRHISSSARGCSALASLADRRRTANFNGKLEASRVNKLPLSSPGGVLAAPKHSPTGSTGSSAEANSPAKLVLPSGVCLTERPYREPVRERDRETINCPVCAKLMRRGSLREHMDRHQNSGRFDCEICGKNFSRQSAKEKHIRTHTGERPFVCKFCDKAYRQKVHLNEHLRSHTGERPYVCRLCGFSLASKSLLNRHLRTHGVVVNANEAPEMWLKTDAPTRDVLAAAAEVGRSLGFEKTARPTGTDDPTSETGGPANGEAADQPASKSLTGAPAAFGQAELDHQHQHLNHHNHHNNLQQQSQQQQIEALPSGVPRLTALKGSAEMAALGRKYLCSHCPAGFPTMQALRSHRATTHGVVTPHRCSSCNESFSSVKTLKIHLRKAHPQVSLPKLVICSVQRSWHGLPSTNLLGSAMDMLC</sequence>
<dbReference type="GO" id="GO:0000977">
    <property type="term" value="F:RNA polymerase II transcription regulatory region sequence-specific DNA binding"/>
    <property type="evidence" value="ECO:0007669"/>
    <property type="project" value="TreeGrafter"/>
</dbReference>
<name>A0A3S5B934_9PLAT</name>
<feature type="compositionally biased region" description="Low complexity" evidence="8">
    <location>
        <begin position="78"/>
        <end position="95"/>
    </location>
</feature>
<feature type="domain" description="C2H2-type" evidence="9">
    <location>
        <begin position="514"/>
        <end position="536"/>
    </location>
</feature>
<dbReference type="Pfam" id="PF13912">
    <property type="entry name" value="zf-C2H2_6"/>
    <property type="match status" value="2"/>
</dbReference>
<proteinExistence type="predicted"/>
<keyword evidence="6" id="KW-0539">Nucleus</keyword>